<keyword evidence="8" id="KW-0675">Receptor</keyword>
<evidence type="ECO:0000256" key="6">
    <source>
        <dbReference type="ARBA" id="ARBA00023136"/>
    </source>
</evidence>
<protein>
    <recommendedName>
        <fullName evidence="2">non-specific serine/threonine protein kinase</fullName>
        <ecNumber evidence="2">2.7.11.1</ecNumber>
    </recommendedName>
</protein>
<keyword evidence="3" id="KW-0812">Transmembrane</keyword>
<evidence type="ECO:0000256" key="1">
    <source>
        <dbReference type="ARBA" id="ARBA00004479"/>
    </source>
</evidence>
<comment type="catalytic activity">
    <reaction evidence="11">
        <text>L-seryl-[protein] + ATP = O-phospho-L-seryl-[protein] + ADP + H(+)</text>
        <dbReference type="Rhea" id="RHEA:17989"/>
        <dbReference type="Rhea" id="RHEA-COMP:9863"/>
        <dbReference type="Rhea" id="RHEA-COMP:11604"/>
        <dbReference type="ChEBI" id="CHEBI:15378"/>
        <dbReference type="ChEBI" id="CHEBI:29999"/>
        <dbReference type="ChEBI" id="CHEBI:30616"/>
        <dbReference type="ChEBI" id="CHEBI:83421"/>
        <dbReference type="ChEBI" id="CHEBI:456216"/>
        <dbReference type="EC" id="2.7.11.1"/>
    </reaction>
</comment>
<evidence type="ECO:0000256" key="10">
    <source>
        <dbReference type="ARBA" id="ARBA00047899"/>
    </source>
</evidence>
<evidence type="ECO:0000256" key="5">
    <source>
        <dbReference type="ARBA" id="ARBA00022989"/>
    </source>
</evidence>
<dbReference type="Pfam" id="PF13540">
    <property type="entry name" value="RCC1_2"/>
    <property type="match status" value="1"/>
</dbReference>
<dbReference type="PANTHER" id="PTHR47460:SF1">
    <property type="entry name" value="SERINE_THREONINE-PROTEIN KINASE-LIKE PROTEIN ACR4"/>
    <property type="match status" value="1"/>
</dbReference>
<dbReference type="GO" id="GO:0016020">
    <property type="term" value="C:membrane"/>
    <property type="evidence" value="ECO:0007669"/>
    <property type="project" value="UniProtKB-SubCell"/>
</dbReference>
<keyword evidence="6" id="KW-0472">Membrane</keyword>
<accession>A0A6J7JJL7</accession>
<name>A0A6J7JJL7_9ZZZZ</name>
<evidence type="ECO:0000256" key="7">
    <source>
        <dbReference type="ARBA" id="ARBA00023157"/>
    </source>
</evidence>
<evidence type="ECO:0000256" key="8">
    <source>
        <dbReference type="ARBA" id="ARBA00023170"/>
    </source>
</evidence>
<dbReference type="GO" id="GO:0004674">
    <property type="term" value="F:protein serine/threonine kinase activity"/>
    <property type="evidence" value="ECO:0007669"/>
    <property type="project" value="UniProtKB-KW"/>
</dbReference>
<dbReference type="Gene3D" id="2.130.10.30">
    <property type="entry name" value="Regulator of chromosome condensation 1/beta-lactamase-inhibitor protein II"/>
    <property type="match status" value="1"/>
</dbReference>
<keyword evidence="5" id="KW-1133">Transmembrane helix</keyword>
<keyword evidence="4" id="KW-0732">Signal</keyword>
<keyword evidence="7" id="KW-1015">Disulfide bond</keyword>
<dbReference type="NCBIfam" id="NF012200">
    <property type="entry name" value="choice_anch_D"/>
    <property type="match status" value="1"/>
</dbReference>
<keyword evidence="9" id="KW-0325">Glycoprotein</keyword>
<gene>
    <name evidence="12" type="ORF">UFOPK3674_01969</name>
</gene>
<dbReference type="PANTHER" id="PTHR47460">
    <property type="entry name" value="SERINE/THREONINE-PROTEIN KINASE-LIKE PROTEIN ACR4"/>
    <property type="match status" value="1"/>
</dbReference>
<dbReference type="InterPro" id="IPR013783">
    <property type="entry name" value="Ig-like_fold"/>
</dbReference>
<comment type="catalytic activity">
    <reaction evidence="10">
        <text>L-threonyl-[protein] + ATP = O-phospho-L-threonyl-[protein] + ADP + H(+)</text>
        <dbReference type="Rhea" id="RHEA:46608"/>
        <dbReference type="Rhea" id="RHEA-COMP:11060"/>
        <dbReference type="Rhea" id="RHEA-COMP:11605"/>
        <dbReference type="ChEBI" id="CHEBI:15378"/>
        <dbReference type="ChEBI" id="CHEBI:30013"/>
        <dbReference type="ChEBI" id="CHEBI:30616"/>
        <dbReference type="ChEBI" id="CHEBI:61977"/>
        <dbReference type="ChEBI" id="CHEBI:456216"/>
        <dbReference type="EC" id="2.7.11.1"/>
    </reaction>
</comment>
<evidence type="ECO:0000313" key="12">
    <source>
        <dbReference type="EMBL" id="CAB4943556.1"/>
    </source>
</evidence>
<dbReference type="AlphaFoldDB" id="A0A6J7JJL7"/>
<dbReference type="InterPro" id="IPR009091">
    <property type="entry name" value="RCC1/BLIP-II"/>
</dbReference>
<evidence type="ECO:0000256" key="3">
    <source>
        <dbReference type="ARBA" id="ARBA00022692"/>
    </source>
</evidence>
<evidence type="ECO:0000256" key="4">
    <source>
        <dbReference type="ARBA" id="ARBA00022729"/>
    </source>
</evidence>
<comment type="subcellular location">
    <subcellularLocation>
        <location evidence="1">Membrane</location>
        <topology evidence="1">Single-pass type I membrane protein</topology>
    </subcellularLocation>
</comment>
<dbReference type="InterPro" id="IPR000408">
    <property type="entry name" value="Reg_chr_condens"/>
</dbReference>
<dbReference type="EC" id="2.7.11.1" evidence="2"/>
<evidence type="ECO:0000256" key="11">
    <source>
        <dbReference type="ARBA" id="ARBA00048679"/>
    </source>
</evidence>
<evidence type="ECO:0000256" key="2">
    <source>
        <dbReference type="ARBA" id="ARBA00012513"/>
    </source>
</evidence>
<proteinExistence type="predicted"/>
<reference evidence="12" key="1">
    <citation type="submission" date="2020-05" db="EMBL/GenBank/DDBJ databases">
        <authorList>
            <person name="Chiriac C."/>
            <person name="Salcher M."/>
            <person name="Ghai R."/>
            <person name="Kavagutti S V."/>
        </authorList>
    </citation>
    <scope>NUCLEOTIDE SEQUENCE</scope>
</reference>
<evidence type="ECO:0000256" key="9">
    <source>
        <dbReference type="ARBA" id="ARBA00023180"/>
    </source>
</evidence>
<dbReference type="EMBL" id="CAFBMX010000013">
    <property type="protein sequence ID" value="CAB4943556.1"/>
    <property type="molecule type" value="Genomic_DNA"/>
</dbReference>
<dbReference type="SUPFAM" id="SSF50985">
    <property type="entry name" value="RCC1/BLIP-II"/>
    <property type="match status" value="1"/>
</dbReference>
<dbReference type="Gene3D" id="2.60.40.10">
    <property type="entry name" value="Immunoglobulins"/>
    <property type="match status" value="1"/>
</dbReference>
<organism evidence="12">
    <name type="scientific">freshwater metagenome</name>
    <dbReference type="NCBI Taxonomy" id="449393"/>
    <lineage>
        <taxon>unclassified sequences</taxon>
        <taxon>metagenomes</taxon>
        <taxon>ecological metagenomes</taxon>
    </lineage>
</organism>
<sequence>MSAGGTATCAILADDTVQCFNGATPPGDLGTVAQVTMGYETSCAVTTAGAVRCWGANGHGEGTVPTALTTAGAALSVSTGAWHTCAVTADQTPICWGHLDYNSTVTPDVPPGTGAVTQVSAGEAWSCAVTSDSSVVCWGLPGNAVQVAVPDGVFLPPVIAATLTPGLLSFGARAIGAGASAPKTLTLTNTGDAPLTITAIELIGADAAVFPLSGSCAAGRVEVAAGSSCTLLVAFDPSAVGMQAATLRVRTTAGVKPIAIDGSGFSVGTPRITFRASGVTLKTIVRVPTGGTVAQRTTLRRGGTTTTICRTSGKASGAGTVTVTCRIGAATRAALRKKTLSVRVITTFTPKGGSPAAVTNARKIGKRP</sequence>
<dbReference type="PROSITE" id="PS50012">
    <property type="entry name" value="RCC1_3"/>
    <property type="match status" value="1"/>
</dbReference>